<dbReference type="GO" id="GO:0045892">
    <property type="term" value="P:negative regulation of DNA-templated transcription"/>
    <property type="evidence" value="ECO:0007669"/>
    <property type="project" value="UniProtKB-UniRule"/>
</dbReference>
<keyword evidence="3 6" id="KW-0805">Transcription regulation</keyword>
<evidence type="ECO:0000256" key="3">
    <source>
        <dbReference type="ARBA" id="ARBA00023015"/>
    </source>
</evidence>
<evidence type="ECO:0000259" key="8">
    <source>
        <dbReference type="PROSITE" id="PS51754"/>
    </source>
</evidence>
<feature type="region of interest" description="Disordered" evidence="7">
    <location>
        <begin position="27"/>
        <end position="61"/>
    </location>
</feature>
<sequence>MSLGESKKKTKGRSLFSFSCGCRNARSVSVSASTSNPSENSKAPNRSPTDTSSSSGDTLATTSFSNIETEGNHDEKSEGATSFSGLLRELRDLERSVKAWGTDHLFPAVKTAGMEPRQRHRRSRSEGRVGESVAIVKDSEDPLRDFKQSMLQMIVEKEIVSRTELRELLVRFLSLNSTRYHGIIIRAFAEIWAEVFAGYDDRPEIIHGTPDILSRSLSQCNMPRSRLY</sequence>
<proteinExistence type="predicted"/>
<name>A0AAP0C033_9ASPA</name>
<evidence type="ECO:0000256" key="4">
    <source>
        <dbReference type="ARBA" id="ARBA00023163"/>
    </source>
</evidence>
<dbReference type="InterPro" id="IPR006458">
    <property type="entry name" value="Ovate_C"/>
</dbReference>
<evidence type="ECO:0000313" key="10">
    <source>
        <dbReference type="Proteomes" id="UP001418222"/>
    </source>
</evidence>
<keyword evidence="2 6" id="KW-0678">Repressor</keyword>
<dbReference type="NCBIfam" id="TIGR01568">
    <property type="entry name" value="A_thal_3678"/>
    <property type="match status" value="1"/>
</dbReference>
<dbReference type="PANTHER" id="PTHR33057">
    <property type="entry name" value="TRANSCRIPTION REPRESSOR OFP7-RELATED"/>
    <property type="match status" value="1"/>
</dbReference>
<dbReference type="PROSITE" id="PS51754">
    <property type="entry name" value="OVATE"/>
    <property type="match status" value="1"/>
</dbReference>
<evidence type="ECO:0000256" key="5">
    <source>
        <dbReference type="ARBA" id="ARBA00023242"/>
    </source>
</evidence>
<protein>
    <recommendedName>
        <fullName evidence="6">Transcription repressor</fullName>
    </recommendedName>
    <alternativeName>
        <fullName evidence="6">Ovate family protein</fullName>
    </alternativeName>
</protein>
<keyword evidence="4 6" id="KW-0804">Transcription</keyword>
<reference evidence="9 10" key="1">
    <citation type="journal article" date="2022" name="Nat. Plants">
        <title>Genomes of leafy and leafless Platanthera orchids illuminate the evolution of mycoheterotrophy.</title>
        <authorList>
            <person name="Li M.H."/>
            <person name="Liu K.W."/>
            <person name="Li Z."/>
            <person name="Lu H.C."/>
            <person name="Ye Q.L."/>
            <person name="Zhang D."/>
            <person name="Wang J.Y."/>
            <person name="Li Y.F."/>
            <person name="Zhong Z.M."/>
            <person name="Liu X."/>
            <person name="Yu X."/>
            <person name="Liu D.K."/>
            <person name="Tu X.D."/>
            <person name="Liu B."/>
            <person name="Hao Y."/>
            <person name="Liao X.Y."/>
            <person name="Jiang Y.T."/>
            <person name="Sun W.H."/>
            <person name="Chen J."/>
            <person name="Chen Y.Q."/>
            <person name="Ai Y."/>
            <person name="Zhai J.W."/>
            <person name="Wu S.S."/>
            <person name="Zhou Z."/>
            <person name="Hsiao Y.Y."/>
            <person name="Wu W.L."/>
            <person name="Chen Y.Y."/>
            <person name="Lin Y.F."/>
            <person name="Hsu J.L."/>
            <person name="Li C.Y."/>
            <person name="Wang Z.W."/>
            <person name="Zhao X."/>
            <person name="Zhong W.Y."/>
            <person name="Ma X.K."/>
            <person name="Ma L."/>
            <person name="Huang J."/>
            <person name="Chen G.Z."/>
            <person name="Huang M.Z."/>
            <person name="Huang L."/>
            <person name="Peng D.H."/>
            <person name="Luo Y.B."/>
            <person name="Zou S.Q."/>
            <person name="Chen S.P."/>
            <person name="Lan S."/>
            <person name="Tsai W.C."/>
            <person name="Van de Peer Y."/>
            <person name="Liu Z.J."/>
        </authorList>
    </citation>
    <scope>NUCLEOTIDE SEQUENCE [LARGE SCALE GENOMIC DNA]</scope>
    <source>
        <strain evidence="9">Lor287</strain>
    </source>
</reference>
<dbReference type="EMBL" id="JBBWWQ010000001">
    <property type="protein sequence ID" value="KAK8956833.1"/>
    <property type="molecule type" value="Genomic_DNA"/>
</dbReference>
<comment type="function">
    <text evidence="6">Transcriptional repressor that regulates multiple aspects of plant growth and development.</text>
</comment>
<gene>
    <name evidence="9" type="ORF">KSP39_PZI000874</name>
</gene>
<feature type="domain" description="OVATE" evidence="8">
    <location>
        <begin position="135"/>
        <end position="194"/>
    </location>
</feature>
<evidence type="ECO:0000256" key="2">
    <source>
        <dbReference type="ARBA" id="ARBA00022491"/>
    </source>
</evidence>
<feature type="region of interest" description="Disordered" evidence="7">
    <location>
        <begin position="112"/>
        <end position="131"/>
    </location>
</feature>
<evidence type="ECO:0000313" key="9">
    <source>
        <dbReference type="EMBL" id="KAK8956833.1"/>
    </source>
</evidence>
<accession>A0AAP0C033</accession>
<dbReference type="GO" id="GO:0005634">
    <property type="term" value="C:nucleus"/>
    <property type="evidence" value="ECO:0007669"/>
    <property type="project" value="UniProtKB-SubCell"/>
</dbReference>
<dbReference type="Proteomes" id="UP001418222">
    <property type="component" value="Unassembled WGS sequence"/>
</dbReference>
<evidence type="ECO:0000256" key="6">
    <source>
        <dbReference type="RuleBase" id="RU367028"/>
    </source>
</evidence>
<keyword evidence="5 6" id="KW-0539">Nucleus</keyword>
<dbReference type="PANTHER" id="PTHR33057:SF70">
    <property type="entry name" value="TRANSCRIPTION REPRESSOR-RELATED"/>
    <property type="match status" value="1"/>
</dbReference>
<evidence type="ECO:0000256" key="7">
    <source>
        <dbReference type="SAM" id="MobiDB-lite"/>
    </source>
</evidence>
<organism evidence="9 10">
    <name type="scientific">Platanthera zijinensis</name>
    <dbReference type="NCBI Taxonomy" id="2320716"/>
    <lineage>
        <taxon>Eukaryota</taxon>
        <taxon>Viridiplantae</taxon>
        <taxon>Streptophyta</taxon>
        <taxon>Embryophyta</taxon>
        <taxon>Tracheophyta</taxon>
        <taxon>Spermatophyta</taxon>
        <taxon>Magnoliopsida</taxon>
        <taxon>Liliopsida</taxon>
        <taxon>Asparagales</taxon>
        <taxon>Orchidaceae</taxon>
        <taxon>Orchidoideae</taxon>
        <taxon>Orchideae</taxon>
        <taxon>Orchidinae</taxon>
        <taxon>Platanthera</taxon>
    </lineage>
</organism>
<dbReference type="InterPro" id="IPR038933">
    <property type="entry name" value="Ovate"/>
</dbReference>
<dbReference type="Pfam" id="PF04844">
    <property type="entry name" value="Ovate"/>
    <property type="match status" value="1"/>
</dbReference>
<comment type="subcellular location">
    <subcellularLocation>
        <location evidence="1 6">Nucleus</location>
    </subcellularLocation>
</comment>
<dbReference type="AlphaFoldDB" id="A0AAP0C033"/>
<keyword evidence="10" id="KW-1185">Reference proteome</keyword>
<comment type="caution">
    <text evidence="9">The sequence shown here is derived from an EMBL/GenBank/DDBJ whole genome shotgun (WGS) entry which is preliminary data.</text>
</comment>
<evidence type="ECO:0000256" key="1">
    <source>
        <dbReference type="ARBA" id="ARBA00004123"/>
    </source>
</evidence>